<dbReference type="EC" id="3.5.3.13" evidence="3"/>
<dbReference type="Gene3D" id="2.30.40.10">
    <property type="entry name" value="Urease, subunit C, domain 1"/>
    <property type="match status" value="1"/>
</dbReference>
<sequence>MSSGDEPTILRCTSAWLPDGPSGPVELTVRAGVITAIDLVLPGAPTGPAPAAPAQILPGLVLPGFADAHSHLFHRGLRGRTHRPAADGSGSFWTWREAMYALAGRLEPDGLYELAVAGFSELLSAGYTAVGEFHYLHHDRSGRPYQNPNAMGLALIAAARDVGIRLTLLDTLYLATGFDRPGSAAAPLSAVQQRFSDGSVGAWAERVADLGEKDGVRIGAAVHSVRAVPPARLAELAGVLGELDPGRLLHVHLSEQLQENADALAATGLTPTGLLAAAGLLGPATSAVHATHLDDADLALLGGSGTTVVICPSTEADLADGLPRIADLVTAGVPMACGGDQQVLVDPFHQARGIEWGERLRTGRRGTVDPGDLLTAATVHSHRSIGSGAGVIAVGHPADLVCVRTDSARTAGSELHQLLMAATAADVVQVLVGGRILARDGVHTALGDPGPRLATVLGGK</sequence>
<dbReference type="EMBL" id="CP159218">
    <property type="protein sequence ID" value="XCG62748.1"/>
    <property type="molecule type" value="Genomic_DNA"/>
</dbReference>
<evidence type="ECO:0000256" key="1">
    <source>
        <dbReference type="ARBA" id="ARBA00022801"/>
    </source>
</evidence>
<name>A0AAU8DN40_9ACTN</name>
<dbReference type="SUPFAM" id="SSF51338">
    <property type="entry name" value="Composite domain of metallo-dependent hydrolases"/>
    <property type="match status" value="1"/>
</dbReference>
<dbReference type="Gene3D" id="3.20.20.140">
    <property type="entry name" value="Metal-dependent hydrolases"/>
    <property type="match status" value="1"/>
</dbReference>
<dbReference type="InterPro" id="IPR011059">
    <property type="entry name" value="Metal-dep_hydrolase_composite"/>
</dbReference>
<dbReference type="Pfam" id="PF01979">
    <property type="entry name" value="Amidohydro_1"/>
    <property type="match status" value="1"/>
</dbReference>
<evidence type="ECO:0000313" key="3">
    <source>
        <dbReference type="EMBL" id="XCG62748.1"/>
    </source>
</evidence>
<feature type="domain" description="Amidohydrolase-related" evidence="2">
    <location>
        <begin position="60"/>
        <end position="436"/>
    </location>
</feature>
<dbReference type="SUPFAM" id="SSF51556">
    <property type="entry name" value="Metallo-dependent hydrolases"/>
    <property type="match status" value="1"/>
</dbReference>
<dbReference type="InterPro" id="IPR050287">
    <property type="entry name" value="MTA/SAH_deaminase"/>
</dbReference>
<dbReference type="PANTHER" id="PTHR43794">
    <property type="entry name" value="AMINOHYDROLASE SSNA-RELATED"/>
    <property type="match status" value="1"/>
</dbReference>
<dbReference type="GO" id="GO:0050416">
    <property type="term" value="F:formimidoylglutamate deiminase activity"/>
    <property type="evidence" value="ECO:0007669"/>
    <property type="project" value="UniProtKB-EC"/>
</dbReference>
<dbReference type="PANTHER" id="PTHR43794:SF11">
    <property type="entry name" value="AMIDOHYDROLASE-RELATED DOMAIN-CONTAINING PROTEIN"/>
    <property type="match status" value="1"/>
</dbReference>
<accession>A0AAU8DN40</accession>
<evidence type="ECO:0000259" key="2">
    <source>
        <dbReference type="Pfam" id="PF01979"/>
    </source>
</evidence>
<organism evidence="3">
    <name type="scientific">Nakamurella sp. A5-74</name>
    <dbReference type="NCBI Taxonomy" id="3158264"/>
    <lineage>
        <taxon>Bacteria</taxon>
        <taxon>Bacillati</taxon>
        <taxon>Actinomycetota</taxon>
        <taxon>Actinomycetes</taxon>
        <taxon>Nakamurellales</taxon>
        <taxon>Nakamurellaceae</taxon>
        <taxon>Nakamurella</taxon>
    </lineage>
</organism>
<reference evidence="3" key="1">
    <citation type="submission" date="2024-05" db="EMBL/GenBank/DDBJ databases">
        <authorList>
            <person name="Cai S.Y."/>
            <person name="Jin L.M."/>
            <person name="Li H.R."/>
        </authorList>
    </citation>
    <scope>NUCLEOTIDE SEQUENCE</scope>
    <source>
        <strain evidence="3">A5-74</strain>
    </source>
</reference>
<proteinExistence type="predicted"/>
<dbReference type="NCBIfam" id="NF006681">
    <property type="entry name" value="PRK09229.1-2"/>
    <property type="match status" value="1"/>
</dbReference>
<dbReference type="AlphaFoldDB" id="A0AAU8DN40"/>
<dbReference type="InterPro" id="IPR006680">
    <property type="entry name" value="Amidohydro-rel"/>
</dbReference>
<dbReference type="RefSeq" id="WP_353648363.1">
    <property type="nucleotide sequence ID" value="NZ_CP159218.1"/>
</dbReference>
<gene>
    <name evidence="3" type="ORF">ABLG96_16180</name>
</gene>
<protein>
    <submittedName>
        <fullName evidence="3">Formimidoylglutamate deiminase</fullName>
        <ecNumber evidence="3">3.5.3.13</ecNumber>
    </submittedName>
</protein>
<dbReference type="InterPro" id="IPR032466">
    <property type="entry name" value="Metal_Hydrolase"/>
</dbReference>
<keyword evidence="1 3" id="KW-0378">Hydrolase</keyword>